<comment type="similarity">
    <text evidence="1">Belongs to the UPF0319 family.</text>
</comment>
<dbReference type="Pfam" id="PF09829">
    <property type="entry name" value="DUF2057"/>
    <property type="match status" value="1"/>
</dbReference>
<dbReference type="EMBL" id="CP095342">
    <property type="protein sequence ID" value="XAG62186.1"/>
    <property type="molecule type" value="Genomic_DNA"/>
</dbReference>
<sequence length="231" mass="26273">MFYIGETIVMTTYINLIWRGCLLVCSMVSLAHAQVQLVVPEAINLSVLNLEKPRLEGGLFSSNKTLVLPNGTHQIAFRYSQPFVNRDTVETVSSELVILKFNAENQKLTFQLPDYRNAQQARREIDHFTWQLIDTTNQRPVEQTSDIIAISGFVLGQNFIDNVIEYNKQSGKASISMSYLTVDNHAKSIPSHSQPLPTADEDSLVSQLQQLYLQANQQQKAVFRQWINQQE</sequence>
<evidence type="ECO:0000313" key="3">
    <source>
        <dbReference type="EMBL" id="XAG62186.1"/>
    </source>
</evidence>
<organism evidence="3">
    <name type="scientific">bacterium 19MO02SH05</name>
    <dbReference type="NCBI Taxonomy" id="2920696"/>
    <lineage>
        <taxon>Bacteria</taxon>
    </lineage>
</organism>
<accession>A0AAU6TKT3</accession>
<dbReference type="PANTHER" id="PTHR38108:SF1">
    <property type="entry name" value="UPF0319 PROTEIN YCCT"/>
    <property type="match status" value="1"/>
</dbReference>
<evidence type="ECO:0000256" key="2">
    <source>
        <dbReference type="ARBA" id="ARBA00022729"/>
    </source>
</evidence>
<dbReference type="InterPro" id="IPR018635">
    <property type="entry name" value="UPF0319"/>
</dbReference>
<name>A0AAU6TKT3_UNCXX</name>
<evidence type="ECO:0000256" key="1">
    <source>
        <dbReference type="ARBA" id="ARBA00008490"/>
    </source>
</evidence>
<keyword evidence="2" id="KW-0732">Signal</keyword>
<reference evidence="3" key="1">
    <citation type="submission" date="2022-03" db="EMBL/GenBank/DDBJ databases">
        <title>Sea Food Isolates.</title>
        <authorList>
            <person name="Li c."/>
        </authorList>
    </citation>
    <scope>NUCLEOTIDE SEQUENCE</scope>
    <source>
        <strain evidence="3">19MO02SH05</strain>
    </source>
</reference>
<protein>
    <submittedName>
        <fullName evidence="3">DUF2057 family protein</fullName>
    </submittedName>
</protein>
<dbReference type="AlphaFoldDB" id="A0AAU6TKT3"/>
<dbReference type="PANTHER" id="PTHR38108">
    <property type="entry name" value="UPF0319 PROTEIN YCCT"/>
    <property type="match status" value="1"/>
</dbReference>
<proteinExistence type="inferred from homology"/>
<gene>
    <name evidence="3" type="ORF">MRL64_05310</name>
</gene>